<dbReference type="Proteomes" id="UP000075357">
    <property type="component" value="Unassembled WGS sequence"/>
</dbReference>
<evidence type="ECO:0000313" key="2">
    <source>
        <dbReference type="EMBL" id="KXZ60288.1"/>
    </source>
</evidence>
<feature type="compositionally biased region" description="Basic and acidic residues" evidence="1">
    <location>
        <begin position="15"/>
        <end position="24"/>
    </location>
</feature>
<name>A0A150HES1_9MICO</name>
<accession>A0A150HES1</accession>
<dbReference type="InterPro" id="IPR011990">
    <property type="entry name" value="TPR-like_helical_dom_sf"/>
</dbReference>
<evidence type="ECO:0000256" key="1">
    <source>
        <dbReference type="SAM" id="MobiDB-lite"/>
    </source>
</evidence>
<comment type="caution">
    <text evidence="2">The sequence shown here is derived from an EMBL/GenBank/DDBJ whole genome shotgun (WGS) entry which is preliminary data.</text>
</comment>
<proteinExistence type="predicted"/>
<dbReference type="AlphaFoldDB" id="A0A150HES1"/>
<keyword evidence="3" id="KW-1185">Reference proteome</keyword>
<reference evidence="2 3" key="1">
    <citation type="submission" date="2016-01" db="EMBL/GenBank/DDBJ databases">
        <title>Draft genome sequences of Microbacterium laevaniformans LCDC 91-0039 and the type strain of Microbacterium hominis LCDC 84-209.</title>
        <authorList>
            <person name="Bernier A.-M."/>
            <person name="Bernard K."/>
        </authorList>
    </citation>
    <scope>NUCLEOTIDE SEQUENCE [LARGE SCALE GENOMIC DNA]</scope>
    <source>
        <strain evidence="2 3">LCDC 91-0039</strain>
    </source>
</reference>
<gene>
    <name evidence="2" type="ORF">Mlaev_01775</name>
</gene>
<dbReference type="Gene3D" id="1.25.40.10">
    <property type="entry name" value="Tetratricopeptide repeat domain"/>
    <property type="match status" value="1"/>
</dbReference>
<protein>
    <recommendedName>
        <fullName evidence="4">Tetratricopeptide repeat protein</fullName>
    </recommendedName>
</protein>
<dbReference type="SUPFAM" id="SSF48452">
    <property type="entry name" value="TPR-like"/>
    <property type="match status" value="1"/>
</dbReference>
<dbReference type="PATRIC" id="fig|36807.3.peg.1800"/>
<organism evidence="2 3">
    <name type="scientific">Microbacterium laevaniformans</name>
    <dbReference type="NCBI Taxonomy" id="36807"/>
    <lineage>
        <taxon>Bacteria</taxon>
        <taxon>Bacillati</taxon>
        <taxon>Actinomycetota</taxon>
        <taxon>Actinomycetes</taxon>
        <taxon>Micrococcales</taxon>
        <taxon>Microbacteriaceae</taxon>
        <taxon>Microbacterium</taxon>
    </lineage>
</organism>
<dbReference type="STRING" id="36807.Mlaev_01775"/>
<evidence type="ECO:0008006" key="4">
    <source>
        <dbReference type="Google" id="ProtNLM"/>
    </source>
</evidence>
<evidence type="ECO:0000313" key="3">
    <source>
        <dbReference type="Proteomes" id="UP000075357"/>
    </source>
</evidence>
<dbReference type="EMBL" id="LRAD01000036">
    <property type="protein sequence ID" value="KXZ60288.1"/>
    <property type="molecule type" value="Genomic_DNA"/>
</dbReference>
<sequence>MASGHTGGVRLTQARSHDDPHDEGGLPVTYIKGYDPQTLREMVDPRECQERLDELGDQRSLPALLERVWLLKVLGRWDESLVVSEQSVRVARMGGTRKDLLRARILHASVLQVRGAYAAAHQELTTCAEEAEGQGWAALAAFAFQHRGKVSYDAEDYADARADFKRALFLRQQTGAPEEQLESTLLAIEAADRRRTTAVAS</sequence>
<feature type="region of interest" description="Disordered" evidence="1">
    <location>
        <begin position="1"/>
        <end position="30"/>
    </location>
</feature>